<dbReference type="AlphaFoldDB" id="A0A388LCT6"/>
<dbReference type="Proteomes" id="UP000265515">
    <property type="component" value="Unassembled WGS sequence"/>
</dbReference>
<comment type="caution">
    <text evidence="2">The sequence shown here is derived from an EMBL/GenBank/DDBJ whole genome shotgun (WGS) entry which is preliminary data.</text>
</comment>
<feature type="region of interest" description="Disordered" evidence="1">
    <location>
        <begin position="381"/>
        <end position="409"/>
    </location>
</feature>
<gene>
    <name evidence="2" type="ORF">CBR_g30471</name>
</gene>
<evidence type="ECO:0000313" key="2">
    <source>
        <dbReference type="EMBL" id="GBG80104.1"/>
    </source>
</evidence>
<reference evidence="2 3" key="1">
    <citation type="journal article" date="2018" name="Cell">
        <title>The Chara Genome: Secondary Complexity and Implications for Plant Terrestrialization.</title>
        <authorList>
            <person name="Nishiyama T."/>
            <person name="Sakayama H."/>
            <person name="Vries J.D."/>
            <person name="Buschmann H."/>
            <person name="Saint-Marcoux D."/>
            <person name="Ullrich K.K."/>
            <person name="Haas F.B."/>
            <person name="Vanderstraeten L."/>
            <person name="Becker D."/>
            <person name="Lang D."/>
            <person name="Vosolsobe S."/>
            <person name="Rombauts S."/>
            <person name="Wilhelmsson P.K.I."/>
            <person name="Janitza P."/>
            <person name="Kern R."/>
            <person name="Heyl A."/>
            <person name="Rumpler F."/>
            <person name="Villalobos L.I.A.C."/>
            <person name="Clay J.M."/>
            <person name="Skokan R."/>
            <person name="Toyoda A."/>
            <person name="Suzuki Y."/>
            <person name="Kagoshima H."/>
            <person name="Schijlen E."/>
            <person name="Tajeshwar N."/>
            <person name="Catarino B."/>
            <person name="Hetherington A.J."/>
            <person name="Saltykova A."/>
            <person name="Bonnot C."/>
            <person name="Breuninger H."/>
            <person name="Symeonidi A."/>
            <person name="Radhakrishnan G.V."/>
            <person name="Van Nieuwerburgh F."/>
            <person name="Deforce D."/>
            <person name="Chang C."/>
            <person name="Karol K.G."/>
            <person name="Hedrich R."/>
            <person name="Ulvskov P."/>
            <person name="Glockner G."/>
            <person name="Delwiche C.F."/>
            <person name="Petrasek J."/>
            <person name="Van de Peer Y."/>
            <person name="Friml J."/>
            <person name="Beilby M."/>
            <person name="Dolan L."/>
            <person name="Kohara Y."/>
            <person name="Sugano S."/>
            <person name="Fujiyama A."/>
            <person name="Delaux P.-M."/>
            <person name="Quint M."/>
            <person name="TheiBen G."/>
            <person name="Hagemann M."/>
            <person name="Harholt J."/>
            <person name="Dunand C."/>
            <person name="Zachgo S."/>
            <person name="Langdale J."/>
            <person name="Maumus F."/>
            <person name="Straeten D.V.D."/>
            <person name="Gould S.B."/>
            <person name="Rensing S.A."/>
        </authorList>
    </citation>
    <scope>NUCLEOTIDE SEQUENCE [LARGE SCALE GENOMIC DNA]</scope>
    <source>
        <strain evidence="2 3">S276</strain>
    </source>
</reference>
<dbReference type="Gramene" id="GBG80104">
    <property type="protein sequence ID" value="GBG80104"/>
    <property type="gene ID" value="CBR_g30471"/>
</dbReference>
<name>A0A388LCT6_CHABU</name>
<dbReference type="EMBL" id="BFEA01000337">
    <property type="protein sequence ID" value="GBG80104.1"/>
    <property type="molecule type" value="Genomic_DNA"/>
</dbReference>
<protein>
    <submittedName>
        <fullName evidence="2">Uncharacterized protein</fullName>
    </submittedName>
</protein>
<keyword evidence="3" id="KW-1185">Reference proteome</keyword>
<evidence type="ECO:0000313" key="3">
    <source>
        <dbReference type="Proteomes" id="UP000265515"/>
    </source>
</evidence>
<proteinExistence type="predicted"/>
<evidence type="ECO:0000256" key="1">
    <source>
        <dbReference type="SAM" id="MobiDB-lite"/>
    </source>
</evidence>
<organism evidence="2 3">
    <name type="scientific">Chara braunii</name>
    <name type="common">Braun's stonewort</name>
    <dbReference type="NCBI Taxonomy" id="69332"/>
    <lineage>
        <taxon>Eukaryota</taxon>
        <taxon>Viridiplantae</taxon>
        <taxon>Streptophyta</taxon>
        <taxon>Charophyceae</taxon>
        <taxon>Charales</taxon>
        <taxon>Characeae</taxon>
        <taxon>Chara</taxon>
    </lineage>
</organism>
<accession>A0A388LCT6</accession>
<sequence>MTTLIGQKVVEGLFPLITETLLFNDWADLAWSYEHEKHRVDLILEGHIAKAEEKKRNLIKESEGILGRTTRLEETLKKIWEVGGDLEVTDTKTGGDEYDQALMGIMGEAEEELRQLLDNQPLPPPPPEGVGHGADRNRSNDFVPIGSAQWLEGTVRRQQDRGWVGSGFNNLAPINIKGWKFLADLSKSEVEECRRKALAGTLDYANATPHSGGKLSFLTLSVLDPTRCVFANPVVMQKMIPSSLSLDLRNLRRVWNAGRPYLKCRCGYKNSRTCNGGPIWFDQAIWYLMAKPEIVKPEAGSNRVRIAFLLHHLLNSWRELAKASVTFIWMREMMLTVLRNLERNPELMTAEALAGSNFKAHACPRILANLILTTRITPGLPAPELPNPKKRKNKSPINARNKKVYPMSP</sequence>